<dbReference type="HOGENOM" id="CLU_009318_6_0_2"/>
<dbReference type="SUPFAM" id="SSF69304">
    <property type="entry name" value="Tricorn protease N-terminal domain"/>
    <property type="match status" value="1"/>
</dbReference>
<dbReference type="InterPro" id="IPR027618">
    <property type="entry name" value="Beta_prop_Msarc"/>
</dbReference>
<dbReference type="Gene3D" id="2.120.10.30">
    <property type="entry name" value="TolB, C-terminal domain"/>
    <property type="match status" value="1"/>
</dbReference>
<dbReference type="InterPro" id="IPR011042">
    <property type="entry name" value="6-blade_b-propeller_TolB-like"/>
</dbReference>
<dbReference type="EMBL" id="CP009507">
    <property type="protein sequence ID" value="AKB33451.1"/>
    <property type="molecule type" value="Genomic_DNA"/>
</dbReference>
<name>A0A0E3LBA9_9EURY</name>
<organism evidence="1 2">
    <name type="scientific">Methanosarcina siciliae HI350</name>
    <dbReference type="NCBI Taxonomy" id="1434119"/>
    <lineage>
        <taxon>Archaea</taxon>
        <taxon>Methanobacteriati</taxon>
        <taxon>Methanobacteriota</taxon>
        <taxon>Stenosarchaea group</taxon>
        <taxon>Methanomicrobia</taxon>
        <taxon>Methanosarcinales</taxon>
        <taxon>Methanosarcinaceae</taxon>
        <taxon>Methanosarcina</taxon>
    </lineage>
</organism>
<dbReference type="AlphaFoldDB" id="A0A0E3LBA9"/>
<accession>A0A0E3LBA9</accession>
<sequence length="330" mass="36981">MGINVGNKVIHLALALIFLISFTSIVNAGKETMIIGSRLTLGTSIYGNIVTWGETATNSASMYNLTTGNITGLGHVGTSPYIQGDKITWWDEEKVIVYNISTGKEINIEGANTPAIYGDNLVYVRSKHEDCQPASNQNAQYNSLYLYNLSTHKEVQLTPYTHAHFGSSIYENKIVWTQANRVNSSEWSTNISIYDIPTKRVSDISRSGTAKGGKIYGDIVVWVESQNGSMNIYIRDIAKHETRQVTFDGNSTSPDVYGDRIVWESAYRAGNNRSGDIYMYNISTNETTRITNSTYAREPAIYDDKIVYIDSRSDPEYREEKNIYLYNLSA</sequence>
<dbReference type="PATRIC" id="fig|1434119.4.peg.3616"/>
<dbReference type="Proteomes" id="UP000033092">
    <property type="component" value="Chromosome"/>
</dbReference>
<dbReference type="PANTHER" id="PTHR36842">
    <property type="entry name" value="PROTEIN TOLB HOMOLOG"/>
    <property type="match status" value="1"/>
</dbReference>
<gene>
    <name evidence="1" type="ORF">MSSIH_2761</name>
</gene>
<dbReference type="KEGG" id="msz:MSSIH_2761"/>
<evidence type="ECO:0000313" key="1">
    <source>
        <dbReference type="EMBL" id="AKB33451.1"/>
    </source>
</evidence>
<reference evidence="1 2" key="1">
    <citation type="submission" date="2014-07" db="EMBL/GenBank/DDBJ databases">
        <title>Methanogenic archaea and the global carbon cycle.</title>
        <authorList>
            <person name="Henriksen J.R."/>
            <person name="Luke J."/>
            <person name="Reinhart S."/>
            <person name="Benedict M.N."/>
            <person name="Youngblut N.D."/>
            <person name="Metcalf M.E."/>
            <person name="Whitaker R.J."/>
            <person name="Metcalf W.W."/>
        </authorList>
    </citation>
    <scope>NUCLEOTIDE SEQUENCE [LARGE SCALE GENOMIC DNA]</scope>
    <source>
        <strain evidence="1 2">HI350</strain>
    </source>
</reference>
<protein>
    <submittedName>
        <fullName evidence="1">Cell surface protein</fullName>
    </submittedName>
</protein>
<dbReference type="PANTHER" id="PTHR36842:SF1">
    <property type="entry name" value="PROTEIN TOLB"/>
    <property type="match status" value="1"/>
</dbReference>
<dbReference type="NCBIfam" id="TIGR04275">
    <property type="entry name" value="beta_prop_Msarc"/>
    <property type="match status" value="2"/>
</dbReference>
<proteinExistence type="predicted"/>
<evidence type="ECO:0000313" key="2">
    <source>
        <dbReference type="Proteomes" id="UP000033092"/>
    </source>
</evidence>